<keyword evidence="1 8" id="KW-0963">Cytoplasm</keyword>
<evidence type="ECO:0000256" key="4">
    <source>
        <dbReference type="ARBA" id="ARBA00022679"/>
    </source>
</evidence>
<dbReference type="SUPFAM" id="SSF88697">
    <property type="entry name" value="PUA domain-like"/>
    <property type="match status" value="1"/>
</dbReference>
<dbReference type="InterPro" id="IPR036974">
    <property type="entry name" value="PUA_sf"/>
</dbReference>
<dbReference type="InterPro" id="IPR002478">
    <property type="entry name" value="PUA"/>
</dbReference>
<feature type="domain" description="PUA" evidence="9">
    <location>
        <begin position="288"/>
        <end position="370"/>
    </location>
</feature>
<dbReference type="CDD" id="cd04242">
    <property type="entry name" value="AAK_G5K_ProB"/>
    <property type="match status" value="1"/>
</dbReference>
<feature type="binding site" evidence="8">
    <location>
        <position position="151"/>
    </location>
    <ligand>
        <name>substrate</name>
    </ligand>
</feature>
<feature type="binding site" evidence="8">
    <location>
        <position position="64"/>
    </location>
    <ligand>
        <name>substrate</name>
    </ligand>
</feature>
<evidence type="ECO:0000259" key="9">
    <source>
        <dbReference type="SMART" id="SM00359"/>
    </source>
</evidence>
<comment type="pathway">
    <text evidence="8">Amino-acid biosynthesis; L-proline biosynthesis; L-glutamate 5-semialdehyde from L-glutamate: step 1/2.</text>
</comment>
<dbReference type="PRINTS" id="PR00474">
    <property type="entry name" value="GLU5KINASE"/>
</dbReference>
<dbReference type="GO" id="GO:0005829">
    <property type="term" value="C:cytosol"/>
    <property type="evidence" value="ECO:0007669"/>
    <property type="project" value="TreeGrafter"/>
</dbReference>
<dbReference type="CDD" id="cd21157">
    <property type="entry name" value="PUA_G5K"/>
    <property type="match status" value="1"/>
</dbReference>
<dbReference type="Pfam" id="PF01472">
    <property type="entry name" value="PUA"/>
    <property type="match status" value="1"/>
</dbReference>
<comment type="function">
    <text evidence="8">Catalyzes the transfer of a phosphate group to glutamate to form L-glutamate 5-phosphate.</text>
</comment>
<dbReference type="NCBIfam" id="TIGR01027">
    <property type="entry name" value="proB"/>
    <property type="match status" value="1"/>
</dbReference>
<comment type="catalytic activity">
    <reaction evidence="8">
        <text>L-glutamate + ATP = L-glutamyl 5-phosphate + ADP</text>
        <dbReference type="Rhea" id="RHEA:14877"/>
        <dbReference type="ChEBI" id="CHEBI:29985"/>
        <dbReference type="ChEBI" id="CHEBI:30616"/>
        <dbReference type="ChEBI" id="CHEBI:58274"/>
        <dbReference type="ChEBI" id="CHEBI:456216"/>
        <dbReference type="EC" id="2.7.2.11"/>
    </reaction>
</comment>
<dbReference type="EC" id="2.7.2.11" evidence="8"/>
<evidence type="ECO:0000256" key="8">
    <source>
        <dbReference type="HAMAP-Rule" id="MF_00456"/>
    </source>
</evidence>
<dbReference type="InterPro" id="IPR015947">
    <property type="entry name" value="PUA-like_sf"/>
</dbReference>
<comment type="subcellular location">
    <subcellularLocation>
        <location evidence="8">Cytoplasm</location>
    </subcellularLocation>
</comment>
<dbReference type="GO" id="GO:0003723">
    <property type="term" value="F:RNA binding"/>
    <property type="evidence" value="ECO:0007669"/>
    <property type="project" value="InterPro"/>
</dbReference>
<dbReference type="InterPro" id="IPR041739">
    <property type="entry name" value="G5K_ProB"/>
</dbReference>
<dbReference type="SMART" id="SM00359">
    <property type="entry name" value="PUA"/>
    <property type="match status" value="1"/>
</dbReference>
<evidence type="ECO:0000313" key="10">
    <source>
        <dbReference type="EMBL" id="SEA20501.1"/>
    </source>
</evidence>
<dbReference type="Gene3D" id="2.30.130.10">
    <property type="entry name" value="PUA domain"/>
    <property type="match status" value="1"/>
</dbReference>
<keyword evidence="6 8" id="KW-0418">Kinase</keyword>
<dbReference type="InterPro" id="IPR011529">
    <property type="entry name" value="Glu_5kinase"/>
</dbReference>
<dbReference type="Proteomes" id="UP000198703">
    <property type="component" value="Unassembled WGS sequence"/>
</dbReference>
<organism evidence="10 11">
    <name type="scientific">Rubrimonas cliftonensis</name>
    <dbReference type="NCBI Taxonomy" id="89524"/>
    <lineage>
        <taxon>Bacteria</taxon>
        <taxon>Pseudomonadati</taxon>
        <taxon>Pseudomonadota</taxon>
        <taxon>Alphaproteobacteria</taxon>
        <taxon>Rhodobacterales</taxon>
        <taxon>Paracoccaceae</taxon>
        <taxon>Rubrimonas</taxon>
    </lineage>
</organism>
<accession>A0A1H3ZAX2</accession>
<keyword evidence="2 8" id="KW-0028">Amino-acid biosynthesis</keyword>
<keyword evidence="3 8" id="KW-0641">Proline biosynthesis</keyword>
<name>A0A1H3ZAX2_9RHOB</name>
<dbReference type="GO" id="GO:0004349">
    <property type="term" value="F:glutamate 5-kinase activity"/>
    <property type="evidence" value="ECO:0007669"/>
    <property type="project" value="UniProtKB-UniRule"/>
</dbReference>
<keyword evidence="4 8" id="KW-0808">Transferase</keyword>
<dbReference type="HAMAP" id="MF_00456">
    <property type="entry name" value="ProB"/>
    <property type="match status" value="1"/>
</dbReference>
<evidence type="ECO:0000256" key="2">
    <source>
        <dbReference type="ARBA" id="ARBA00022605"/>
    </source>
</evidence>
<dbReference type="PROSITE" id="PS00902">
    <property type="entry name" value="GLUTAMATE_5_KINASE"/>
    <property type="match status" value="1"/>
</dbReference>
<dbReference type="FunFam" id="3.40.1160.10:FF:000018">
    <property type="entry name" value="Glutamate 5-kinase"/>
    <property type="match status" value="1"/>
</dbReference>
<sequence>MDALSAATVARPGLADARRVVVKIGSALLVDRETGGLRRAWLDGLAADLADLAARGTEVLVVSSGAIALGRRALGLRRGPLPLEEAQAAAAVGQIRLAQAYVEALAPFSITAAQVLLTLDDTQDRRRYLNARATLKTLTGLGVIPVINENDTVATDEIRYGDNDRLAARVALMAGADALALLSDIDGLYTANPRDDATARRLDLVPEITPEIEAMAGAAGEDAKGGMVTKLLAAKTAVKGGCAMVIARGAVDRPLKALAEGAPCTWFPAAASPAAARKQWIAAMKPAGRLVVDAGAAVALRAGRSLLPAGVRAVEGAFGRGDPVEIVTEAGQPLGAALAGYAADEAARIVGRRSGEIAAVLGYPGRSAMAHRDDMVLWR</sequence>
<dbReference type="RefSeq" id="WP_093251253.1">
    <property type="nucleotide sequence ID" value="NZ_FNQM01000003.1"/>
</dbReference>
<evidence type="ECO:0000313" key="11">
    <source>
        <dbReference type="Proteomes" id="UP000198703"/>
    </source>
</evidence>
<reference evidence="10 11" key="1">
    <citation type="submission" date="2016-10" db="EMBL/GenBank/DDBJ databases">
        <authorList>
            <person name="de Groot N.N."/>
        </authorList>
    </citation>
    <scope>NUCLEOTIDE SEQUENCE [LARGE SCALE GENOMIC DNA]</scope>
    <source>
        <strain evidence="10 11">DSM 15345</strain>
    </source>
</reference>
<gene>
    <name evidence="8" type="primary">proB</name>
    <name evidence="10" type="ORF">SAMN05444370_103454</name>
</gene>
<comment type="caution">
    <text evidence="8">Lacks conserved residue(s) required for the propagation of feature annotation.</text>
</comment>
<dbReference type="PANTHER" id="PTHR43654:SF1">
    <property type="entry name" value="ISOPENTENYL PHOSPHATE KINASE"/>
    <property type="match status" value="1"/>
</dbReference>
<evidence type="ECO:0000256" key="3">
    <source>
        <dbReference type="ARBA" id="ARBA00022650"/>
    </source>
</evidence>
<proteinExistence type="inferred from homology"/>
<dbReference type="InterPro" id="IPR005715">
    <property type="entry name" value="Glu_5kinase/COase_Synthase"/>
</dbReference>
<dbReference type="GO" id="GO:0005524">
    <property type="term" value="F:ATP binding"/>
    <property type="evidence" value="ECO:0007669"/>
    <property type="project" value="UniProtKB-KW"/>
</dbReference>
<dbReference type="InterPro" id="IPR019797">
    <property type="entry name" value="Glutamate_5-kinase_CS"/>
</dbReference>
<dbReference type="OrthoDB" id="9804434at2"/>
<feature type="binding site" evidence="8">
    <location>
        <position position="163"/>
    </location>
    <ligand>
        <name>substrate</name>
    </ligand>
</feature>
<keyword evidence="5 8" id="KW-0547">Nucleotide-binding</keyword>
<keyword evidence="7 8" id="KW-0067">ATP-binding</keyword>
<dbReference type="SUPFAM" id="SSF53633">
    <property type="entry name" value="Carbamate kinase-like"/>
    <property type="match status" value="1"/>
</dbReference>
<dbReference type="GO" id="GO:0055129">
    <property type="term" value="P:L-proline biosynthetic process"/>
    <property type="evidence" value="ECO:0007669"/>
    <property type="project" value="UniProtKB-UniRule"/>
</dbReference>
<dbReference type="STRING" id="89524.SAMN05444370_103454"/>
<evidence type="ECO:0000256" key="1">
    <source>
        <dbReference type="ARBA" id="ARBA00022490"/>
    </source>
</evidence>
<comment type="similarity">
    <text evidence="8">Belongs to the glutamate 5-kinase family.</text>
</comment>
<evidence type="ECO:0000256" key="6">
    <source>
        <dbReference type="ARBA" id="ARBA00022777"/>
    </source>
</evidence>
<feature type="binding site" evidence="8">
    <location>
        <begin position="183"/>
        <end position="184"/>
    </location>
    <ligand>
        <name>ATP</name>
        <dbReference type="ChEBI" id="CHEBI:30616"/>
    </ligand>
</feature>
<dbReference type="InterPro" id="IPR001048">
    <property type="entry name" value="Asp/Glu/Uridylate_kinase"/>
</dbReference>
<keyword evidence="11" id="KW-1185">Reference proteome</keyword>
<evidence type="ECO:0000256" key="7">
    <source>
        <dbReference type="ARBA" id="ARBA00022840"/>
    </source>
</evidence>
<dbReference type="InterPro" id="IPR001057">
    <property type="entry name" value="Glu/AcGlu_kinase"/>
</dbReference>
<dbReference type="UniPathway" id="UPA00098">
    <property type="reaction ID" value="UER00359"/>
</dbReference>
<dbReference type="PIRSF" id="PIRSF000729">
    <property type="entry name" value="GK"/>
    <property type="match status" value="1"/>
</dbReference>
<dbReference type="Gene3D" id="3.40.1160.10">
    <property type="entry name" value="Acetylglutamate kinase-like"/>
    <property type="match status" value="1"/>
</dbReference>
<protein>
    <recommendedName>
        <fullName evidence="8">Glutamate 5-kinase</fullName>
        <ecNumber evidence="8">2.7.2.11</ecNumber>
    </recommendedName>
    <alternativeName>
        <fullName evidence="8">Gamma-glutamyl kinase</fullName>
        <shortName evidence="8">GK</shortName>
    </alternativeName>
</protein>
<dbReference type="Pfam" id="PF00696">
    <property type="entry name" value="AA_kinase"/>
    <property type="match status" value="1"/>
</dbReference>
<feature type="binding site" evidence="8">
    <location>
        <position position="23"/>
    </location>
    <ligand>
        <name>ATP</name>
        <dbReference type="ChEBI" id="CHEBI:30616"/>
    </ligand>
</feature>
<dbReference type="PROSITE" id="PS50890">
    <property type="entry name" value="PUA"/>
    <property type="match status" value="1"/>
</dbReference>
<dbReference type="EMBL" id="FNQM01000003">
    <property type="protein sequence ID" value="SEA20501.1"/>
    <property type="molecule type" value="Genomic_DNA"/>
</dbReference>
<evidence type="ECO:0000256" key="5">
    <source>
        <dbReference type="ARBA" id="ARBA00022741"/>
    </source>
</evidence>
<dbReference type="AlphaFoldDB" id="A0A1H3ZAX2"/>
<dbReference type="InterPro" id="IPR036393">
    <property type="entry name" value="AceGlu_kinase-like_sf"/>
</dbReference>
<dbReference type="PANTHER" id="PTHR43654">
    <property type="entry name" value="GLUTAMATE 5-KINASE"/>
    <property type="match status" value="1"/>
</dbReference>